<gene>
    <name evidence="2" type="ORF">QSV35_04830</name>
</gene>
<keyword evidence="3" id="KW-1185">Reference proteome</keyword>
<evidence type="ECO:0000313" key="3">
    <source>
        <dbReference type="Proteomes" id="UP001235064"/>
    </source>
</evidence>
<evidence type="ECO:0000313" key="2">
    <source>
        <dbReference type="EMBL" id="MDL9978647.1"/>
    </source>
</evidence>
<comment type="caution">
    <text evidence="2">The sequence shown here is derived from an EMBL/GenBank/DDBJ whole genome shotgun (WGS) entry which is preliminary data.</text>
</comment>
<protein>
    <recommendedName>
        <fullName evidence="4">ATP-binding protein</fullName>
    </recommendedName>
</protein>
<feature type="region of interest" description="Disordered" evidence="1">
    <location>
        <begin position="1"/>
        <end position="20"/>
    </location>
</feature>
<evidence type="ECO:0008006" key="4">
    <source>
        <dbReference type="Google" id="ProtNLM"/>
    </source>
</evidence>
<evidence type="ECO:0000256" key="1">
    <source>
        <dbReference type="SAM" id="MobiDB-lite"/>
    </source>
</evidence>
<dbReference type="Proteomes" id="UP001235064">
    <property type="component" value="Unassembled WGS sequence"/>
</dbReference>
<dbReference type="RefSeq" id="WP_286287234.1">
    <property type="nucleotide sequence ID" value="NZ_JASXSZ010000001.1"/>
</dbReference>
<name>A0ABT7MW29_9MICO</name>
<dbReference type="EMBL" id="JASXSZ010000001">
    <property type="protein sequence ID" value="MDL9978647.1"/>
    <property type="molecule type" value="Genomic_DNA"/>
</dbReference>
<proteinExistence type="predicted"/>
<reference evidence="2 3" key="1">
    <citation type="submission" date="2023-06" db="EMBL/GenBank/DDBJ databases">
        <title>Microbacterium sp. nov., isolated from a waste landfill.</title>
        <authorList>
            <person name="Wen W."/>
        </authorList>
    </citation>
    <scope>NUCLEOTIDE SEQUENCE [LARGE SCALE GENOMIC DNA]</scope>
    <source>
        <strain evidence="2 3">ASV49</strain>
    </source>
</reference>
<organism evidence="2 3">
    <name type="scientific">Microbacterium candidum</name>
    <dbReference type="NCBI Taxonomy" id="3041922"/>
    <lineage>
        <taxon>Bacteria</taxon>
        <taxon>Bacillati</taxon>
        <taxon>Actinomycetota</taxon>
        <taxon>Actinomycetes</taxon>
        <taxon>Micrococcales</taxon>
        <taxon>Microbacteriaceae</taxon>
        <taxon>Microbacterium</taxon>
    </lineage>
</organism>
<accession>A0ABT7MW29</accession>
<sequence>MSVGEVGAGKTAAIHATSRELDRSGHEIMVFPDPPSGTAASSFRSWPPRLILAALAIFD</sequence>